<feature type="domain" description="Rhodanese" evidence="1">
    <location>
        <begin position="18"/>
        <end position="106"/>
    </location>
</feature>
<protein>
    <submittedName>
        <fullName evidence="2">Rhodanese-like domain-containing protein</fullName>
    </submittedName>
</protein>
<dbReference type="SUPFAM" id="SSF52821">
    <property type="entry name" value="Rhodanese/Cell cycle control phosphatase"/>
    <property type="match status" value="1"/>
</dbReference>
<organism evidence="2 3">
    <name type="scientific">Helicobacter colisuis</name>
    <dbReference type="NCBI Taxonomy" id="2949739"/>
    <lineage>
        <taxon>Bacteria</taxon>
        <taxon>Pseudomonadati</taxon>
        <taxon>Campylobacterota</taxon>
        <taxon>Epsilonproteobacteria</taxon>
        <taxon>Campylobacterales</taxon>
        <taxon>Helicobacteraceae</taxon>
        <taxon>Helicobacter</taxon>
    </lineage>
</organism>
<dbReference type="InterPro" id="IPR001763">
    <property type="entry name" value="Rhodanese-like_dom"/>
</dbReference>
<proteinExistence type="predicted"/>
<dbReference type="PROSITE" id="PS50206">
    <property type="entry name" value="RHODANESE_3"/>
    <property type="match status" value="1"/>
</dbReference>
<dbReference type="CDD" id="cd00158">
    <property type="entry name" value="RHOD"/>
    <property type="match status" value="1"/>
</dbReference>
<dbReference type="RefSeq" id="WP_112056697.1">
    <property type="nucleotide sequence ID" value="NZ_JAMOKX010000001.1"/>
</dbReference>
<evidence type="ECO:0000313" key="3">
    <source>
        <dbReference type="Proteomes" id="UP001057522"/>
    </source>
</evidence>
<dbReference type="InterPro" id="IPR036873">
    <property type="entry name" value="Rhodanese-like_dom_sf"/>
</dbReference>
<reference evidence="2" key="1">
    <citation type="submission" date="2022-06" db="EMBL/GenBank/DDBJ databases">
        <title>Helicobacter colisuis sp. nov.</title>
        <authorList>
            <person name="Papic B."/>
            <person name="Gruntar I."/>
        </authorList>
    </citation>
    <scope>NUCLEOTIDE SEQUENCE</scope>
    <source>
        <strain evidence="2">11154-15</strain>
    </source>
</reference>
<keyword evidence="3" id="KW-1185">Reference proteome</keyword>
<dbReference type="SMART" id="SM00450">
    <property type="entry name" value="RHOD"/>
    <property type="match status" value="1"/>
</dbReference>
<dbReference type="EMBL" id="JAMOKX010000001">
    <property type="protein sequence ID" value="MCL9818580.1"/>
    <property type="molecule type" value="Genomic_DNA"/>
</dbReference>
<dbReference type="Gene3D" id="3.40.250.10">
    <property type="entry name" value="Rhodanese-like domain"/>
    <property type="match status" value="1"/>
</dbReference>
<sequence>MYIKNKSLAKPIDLQNDKLDNCIIIDLRSRGYFLISHISNALNLVSLSRIGFIAQENPDKRIVLYCHSGASAADFGSKLVEMGYKNIYYLDENFFNLPKMGISIQYNT</sequence>
<accession>A0ABT0TS86</accession>
<gene>
    <name evidence="2" type="ORF">NCR95_00075</name>
</gene>
<dbReference type="Proteomes" id="UP001057522">
    <property type="component" value="Unassembled WGS sequence"/>
</dbReference>
<evidence type="ECO:0000259" key="1">
    <source>
        <dbReference type="PROSITE" id="PS50206"/>
    </source>
</evidence>
<name>A0ABT0TS86_9HELI</name>
<evidence type="ECO:0000313" key="2">
    <source>
        <dbReference type="EMBL" id="MCL9818580.1"/>
    </source>
</evidence>
<comment type="caution">
    <text evidence="2">The sequence shown here is derived from an EMBL/GenBank/DDBJ whole genome shotgun (WGS) entry which is preliminary data.</text>
</comment>
<dbReference type="Pfam" id="PF00581">
    <property type="entry name" value="Rhodanese"/>
    <property type="match status" value="1"/>
</dbReference>